<evidence type="ECO:0000256" key="15">
    <source>
        <dbReference type="SAM" id="Phobius"/>
    </source>
</evidence>
<dbReference type="Pfam" id="PF00067">
    <property type="entry name" value="p450"/>
    <property type="match status" value="3"/>
</dbReference>
<dbReference type="InterPro" id="IPR002401">
    <property type="entry name" value="Cyt_P450_E_grp-I"/>
</dbReference>
<dbReference type="EMBL" id="NNAY01002226">
    <property type="protein sequence ID" value="OXU21769.1"/>
    <property type="molecule type" value="Genomic_DNA"/>
</dbReference>
<evidence type="ECO:0000256" key="3">
    <source>
        <dbReference type="ARBA" id="ARBA00004174"/>
    </source>
</evidence>
<evidence type="ECO:0000256" key="14">
    <source>
        <dbReference type="PIRSR" id="PIRSR602401-1"/>
    </source>
</evidence>
<feature type="transmembrane region" description="Helical" evidence="15">
    <location>
        <begin position="12"/>
        <end position="33"/>
    </location>
</feature>
<evidence type="ECO:0000313" key="17">
    <source>
        <dbReference type="Proteomes" id="UP000215335"/>
    </source>
</evidence>
<dbReference type="InterPro" id="IPR001128">
    <property type="entry name" value="Cyt_P450"/>
</dbReference>
<dbReference type="OrthoDB" id="1470350at2759"/>
<dbReference type="STRING" id="543379.A0A232ETS9"/>
<evidence type="ECO:0000256" key="6">
    <source>
        <dbReference type="ARBA" id="ARBA00022617"/>
    </source>
</evidence>
<comment type="subcellular location">
    <subcellularLocation>
        <location evidence="4">Endoplasmic reticulum membrane</location>
        <topology evidence="4">Peripheral membrane protein</topology>
    </subcellularLocation>
    <subcellularLocation>
        <location evidence="3">Microsome membrane</location>
        <topology evidence="3">Peripheral membrane protein</topology>
    </subcellularLocation>
</comment>
<evidence type="ECO:0000256" key="8">
    <source>
        <dbReference type="ARBA" id="ARBA00022824"/>
    </source>
</evidence>
<evidence type="ECO:0000256" key="10">
    <source>
        <dbReference type="ARBA" id="ARBA00023002"/>
    </source>
</evidence>
<evidence type="ECO:0000256" key="9">
    <source>
        <dbReference type="ARBA" id="ARBA00022848"/>
    </source>
</evidence>
<dbReference type="GO" id="GO:0004497">
    <property type="term" value="F:monooxygenase activity"/>
    <property type="evidence" value="ECO:0007669"/>
    <property type="project" value="UniProtKB-KW"/>
</dbReference>
<evidence type="ECO:0000256" key="13">
    <source>
        <dbReference type="ARBA" id="ARBA00023136"/>
    </source>
</evidence>
<evidence type="ECO:0000313" key="16">
    <source>
        <dbReference type="EMBL" id="OXU21769.1"/>
    </source>
</evidence>
<evidence type="ECO:0008006" key="18">
    <source>
        <dbReference type="Google" id="ProtNLM"/>
    </source>
</evidence>
<name>A0A232ETS9_9HYME</name>
<keyword evidence="8" id="KW-0256">Endoplasmic reticulum</keyword>
<keyword evidence="10" id="KW-0560">Oxidoreductase</keyword>
<dbReference type="GO" id="GO:0005789">
    <property type="term" value="C:endoplasmic reticulum membrane"/>
    <property type="evidence" value="ECO:0007669"/>
    <property type="project" value="UniProtKB-SubCell"/>
</dbReference>
<keyword evidence="17" id="KW-1185">Reference proteome</keyword>
<dbReference type="PRINTS" id="PR00385">
    <property type="entry name" value="P450"/>
</dbReference>
<organism evidence="16 17">
    <name type="scientific">Trichomalopsis sarcophagae</name>
    <dbReference type="NCBI Taxonomy" id="543379"/>
    <lineage>
        <taxon>Eukaryota</taxon>
        <taxon>Metazoa</taxon>
        <taxon>Ecdysozoa</taxon>
        <taxon>Arthropoda</taxon>
        <taxon>Hexapoda</taxon>
        <taxon>Insecta</taxon>
        <taxon>Pterygota</taxon>
        <taxon>Neoptera</taxon>
        <taxon>Endopterygota</taxon>
        <taxon>Hymenoptera</taxon>
        <taxon>Apocrita</taxon>
        <taxon>Proctotrupomorpha</taxon>
        <taxon>Chalcidoidea</taxon>
        <taxon>Pteromalidae</taxon>
        <taxon>Pteromalinae</taxon>
        <taxon>Trichomalopsis</taxon>
    </lineage>
</organism>
<evidence type="ECO:0000256" key="4">
    <source>
        <dbReference type="ARBA" id="ARBA00004406"/>
    </source>
</evidence>
<comment type="cofactor">
    <cofactor evidence="1 14">
        <name>heme</name>
        <dbReference type="ChEBI" id="CHEBI:30413"/>
    </cofactor>
</comment>
<dbReference type="GO" id="GO:0016705">
    <property type="term" value="F:oxidoreductase activity, acting on paired donors, with incorporation or reduction of molecular oxygen"/>
    <property type="evidence" value="ECO:0007669"/>
    <property type="project" value="InterPro"/>
</dbReference>
<evidence type="ECO:0000256" key="1">
    <source>
        <dbReference type="ARBA" id="ARBA00001971"/>
    </source>
</evidence>
<dbReference type="Proteomes" id="UP000215335">
    <property type="component" value="Unassembled WGS sequence"/>
</dbReference>
<dbReference type="InterPro" id="IPR017972">
    <property type="entry name" value="Cyt_P450_CS"/>
</dbReference>
<dbReference type="PANTHER" id="PTHR24291">
    <property type="entry name" value="CYTOCHROME P450 FAMILY 4"/>
    <property type="match status" value="1"/>
</dbReference>
<dbReference type="InterPro" id="IPR050196">
    <property type="entry name" value="Cytochrome_P450_Monoox"/>
</dbReference>
<keyword evidence="6 14" id="KW-0349">Heme</keyword>
<keyword evidence="7 14" id="KW-0479">Metal-binding</keyword>
<sequence>HVQTFSNNEMGPITLVIVYLIIVICVAIAYVSLSEYYELRQTLRHIPGPRNYPFIGSLWQMKRLPREDRFKWFNDLCFTFKNGLVVTWFGMEPVVNIRKPHQIQILSSSCETVAKSSFYKFMSPWLGDGLFSSTEVWFNHRQLIMPALCSNILEEYTAVMHDKADVLTGIMRAKVELNPDSFINILDLVMRYALDTICESAMGINMDIQRKPENDYVKAFYNCVQISTERYFQSRMRWNFIFHKTKRGKTFLNSVECMHKFTEKIIRQKQIDKFKRSDSKDGNQCGKRKNKAFLDLLLDINQSGNHSLTLEEIRQEIDTFIFAGYETTASAIIWTLFAIGNDSGVQARVHVELEKMFGNCHERPTIQQLSQLKYLDRVIKEVLRLYPSLPMISRLLDRNSVIDNYFIPEKTLITIQVYQLHHDPEVWKNPEIFDPDRFLPENSRERHPYGYMPFSNGSRNCIGQKYAVLEIKIIVTKILRMWSVKSALKPTEVKLVSDFTLRPFDDKIHLYFTPKINNTPIVGFVISRWIYEYVEFRQKLSTIPGPTLLPFVGIVLERMRIPKEDVWQWFNDLCFKFDSGIVLTWVGELWFNHRRLITPAFHFGVLEEYRAVMREKVEILIECIESKLKTDPKAPINIFGLVVKYTLDTICETAMGVNLDTQRKPESDYVKAVHTYARLIIERFYKPWLKWNAIYYRLNKGKEALNAIKIMHSFTEKVIRQKQAERKERSFSNKKLSDEVDEFGKRKHKAFLDLLLSASENASNPLTFEELREEVDTFMFAGHDTTSSAISWSLFALANAPEVQAKVHKELQEIFGDSRETANSKQLSELKYLDRVIKEVLRLYPSAPMVNRRLTHDIVIDNHHLPKGTYVNMHIYQMHRDPKVWKDPETFDPDRFLPENIRSRHPYSYIPFSAGPRNCIGQKFALLEVKTALTAILRKWQISSVLKPTEIKMIHTIILRPHNESIELYRKLPTVGLPFIGIIWDLLRIPNEDHIEWFTKLQEKFKGNLYITWLGMQPYVNIQKPHHMEVLIKFQKLACNLRKHNNKYVLLSSTVNIKKSSIYNIIIPWLGNGLLTLTVGKEWHHHRRLLTPAFHFRVLEQFAETMHEKADIFNECLKEQVLSNPKEPIDIFSFASRFTLDVICKTAMGIDMDAQRGSMSPYTKSVNQQVFNLILIHGMSRFVMNRYLRPWYASDFIYSKTEDGKQSQAAIKIMREYSSKVIKERLNQRQKLKLSKDEDKEDEFGIKQRNKAFLDLLLEASENDKNPLSNDELRNEVDTFMFAGHDTTAIAISFALFLLGKHLDIQKKVHEELQTVFNNDVDKPTRAVDLSQLKYLDRVIKETLRLYPSAPCLLRTLVEDTVFDGHTFSKGSIVIINIYDMHRDPNVWENPNVFDPDRFLPDNVRSRHPYAYIPFSAGPRNCIGQKFAILELKIALSTILRKWRVKSDILPENLKLLNSIILRCYKPIKVYFTPID</sequence>
<keyword evidence="9" id="KW-0492">Microsome</keyword>
<proteinExistence type="inferred from homology"/>
<dbReference type="InterPro" id="IPR036396">
    <property type="entry name" value="Cyt_P450_sf"/>
</dbReference>
<evidence type="ECO:0000256" key="11">
    <source>
        <dbReference type="ARBA" id="ARBA00023004"/>
    </source>
</evidence>
<dbReference type="GO" id="GO:0005506">
    <property type="term" value="F:iron ion binding"/>
    <property type="evidence" value="ECO:0007669"/>
    <property type="project" value="InterPro"/>
</dbReference>
<dbReference type="PANTHER" id="PTHR24291:SF189">
    <property type="entry name" value="CYTOCHROME P450 4C3-RELATED"/>
    <property type="match status" value="1"/>
</dbReference>
<dbReference type="CDD" id="cd20628">
    <property type="entry name" value="CYP4"/>
    <property type="match status" value="3"/>
</dbReference>
<dbReference type="FunFam" id="1.10.630.10:FF:000035">
    <property type="entry name" value="CYtochrome P450 family"/>
    <property type="match status" value="3"/>
</dbReference>
<evidence type="ECO:0000256" key="12">
    <source>
        <dbReference type="ARBA" id="ARBA00023033"/>
    </source>
</evidence>
<evidence type="ECO:0000256" key="2">
    <source>
        <dbReference type="ARBA" id="ARBA00003690"/>
    </source>
</evidence>
<dbReference type="SUPFAM" id="SSF48264">
    <property type="entry name" value="Cytochrome P450"/>
    <property type="match status" value="3"/>
</dbReference>
<keyword evidence="15" id="KW-1133">Transmembrane helix</keyword>
<gene>
    <name evidence="16" type="ORF">TSAR_014021</name>
</gene>
<keyword evidence="13 15" id="KW-0472">Membrane</keyword>
<evidence type="ECO:0000256" key="7">
    <source>
        <dbReference type="ARBA" id="ARBA00022723"/>
    </source>
</evidence>
<dbReference type="PROSITE" id="PS00086">
    <property type="entry name" value="CYTOCHROME_P450"/>
    <property type="match status" value="3"/>
</dbReference>
<comment type="similarity">
    <text evidence="5">Belongs to the cytochrome P450 family.</text>
</comment>
<reference evidence="16 17" key="1">
    <citation type="journal article" date="2017" name="Curr. Biol.">
        <title>The Evolution of Venom by Co-option of Single-Copy Genes.</title>
        <authorList>
            <person name="Martinson E.O."/>
            <person name="Mrinalini"/>
            <person name="Kelkar Y.D."/>
            <person name="Chang C.H."/>
            <person name="Werren J.H."/>
        </authorList>
    </citation>
    <scope>NUCLEOTIDE SEQUENCE [LARGE SCALE GENOMIC DNA]</scope>
    <source>
        <strain evidence="16 17">Alberta</strain>
        <tissue evidence="16">Whole body</tissue>
    </source>
</reference>
<keyword evidence="12" id="KW-0503">Monooxygenase</keyword>
<accession>A0A232ETS9</accession>
<comment type="function">
    <text evidence="2">May be involved in the metabolism of insect hormones and in the breakdown of synthetic insecticides.</text>
</comment>
<protein>
    <recommendedName>
        <fullName evidence="18">Cytochrome P450</fullName>
    </recommendedName>
</protein>
<dbReference type="Gene3D" id="1.10.630.10">
    <property type="entry name" value="Cytochrome P450"/>
    <property type="match status" value="3"/>
</dbReference>
<keyword evidence="15" id="KW-0812">Transmembrane</keyword>
<keyword evidence="11 14" id="KW-0408">Iron</keyword>
<feature type="binding site" description="axial binding residue" evidence="14">
    <location>
        <position position="919"/>
    </location>
    <ligand>
        <name>heme</name>
        <dbReference type="ChEBI" id="CHEBI:30413"/>
    </ligand>
    <ligandPart>
        <name>Fe</name>
        <dbReference type="ChEBI" id="CHEBI:18248"/>
    </ligandPart>
</feature>
<dbReference type="PRINTS" id="PR00463">
    <property type="entry name" value="EP450I"/>
</dbReference>
<comment type="caution">
    <text evidence="16">The sequence shown here is derived from an EMBL/GenBank/DDBJ whole genome shotgun (WGS) entry which is preliminary data.</text>
</comment>
<evidence type="ECO:0000256" key="5">
    <source>
        <dbReference type="ARBA" id="ARBA00010617"/>
    </source>
</evidence>
<feature type="non-terminal residue" evidence="16">
    <location>
        <position position="1"/>
    </location>
</feature>
<dbReference type="GO" id="GO:0020037">
    <property type="term" value="F:heme binding"/>
    <property type="evidence" value="ECO:0007669"/>
    <property type="project" value="InterPro"/>
</dbReference>